<keyword evidence="3" id="KW-1185">Reference proteome</keyword>
<sequence>MGQHTDAQGDGDGHVALPVRGGLPRDGFRSHDEQMHPPESADDDFNSLMASSMVATLLNTASSPVSPGQSSPSLDQAKNSSFVPPARPSSTPFPLPDNRGTRVCCLEDSDYGTDIEMFNDSHSSASENTMAHASRATPFDELPTEVHEAILDHLFGYCISPTSSSAMRISSLTKCWSRAQRHCRRRELADLALVNRVWRILVQQRLYRHVKLKATIESIENAMMHLAGKPHLSCHIKHVEVWFPVFQPTFGPLALSNTLALPTVTSDGLTNATYTLPANNCTLDEVFRFVSLALPCVQVLSLEGGERRKAPKVVCFRHQEHVLSGRTLEPVPTVRTLVTRGQWNLMRETGDFHAILGALPNLKEWQASYSKPKSKSYITMSEFAPSLPMRITSFSLCLENDYRREAVMPAFYAKVAMKTHICARMAEVTTRLEHFSYTGRICHRFFDMAGRLANPLTTRLRSIDLTVKNCCRHSSSYHDSGSGIQELSFIEAFERLVLSAVRSLDKFKEVEYLRIRFVDLGASSPVCRLTERASSANSFPDSILPPLNPYFLMANGECSGVWSDAIVAELSRVRPRAHFTELCESFGNISYGKDGRMVIMPEYPRTRISSLKLSNYRSLATRITIQ</sequence>
<reference evidence="2 3" key="1">
    <citation type="journal article" date="2011" name="PLoS Genet.">
        <title>Genome sequencing and comparative transcriptomics of the model entomopathogenic fungi Metarhizium anisopliae and M. acridum.</title>
        <authorList>
            <person name="Gao Q."/>
            <person name="Jin K."/>
            <person name="Ying S.H."/>
            <person name="Zhang Y."/>
            <person name="Xiao G."/>
            <person name="Shang Y."/>
            <person name="Duan Z."/>
            <person name="Hu X."/>
            <person name="Xie X.Q."/>
            <person name="Zhou G."/>
            <person name="Peng G."/>
            <person name="Luo Z."/>
            <person name="Huang W."/>
            <person name="Wang B."/>
            <person name="Fang W."/>
            <person name="Wang S."/>
            <person name="Zhong Y."/>
            <person name="Ma L.J."/>
            <person name="St Leger R.J."/>
            <person name="Zhao G.P."/>
            <person name="Pei Y."/>
            <person name="Feng M.G."/>
            <person name="Xia Y."/>
            <person name="Wang C."/>
        </authorList>
    </citation>
    <scope>NUCLEOTIDE SEQUENCE [LARGE SCALE GENOMIC DNA]</scope>
    <source>
        <strain evidence="2 3">CQMa 102</strain>
    </source>
</reference>
<dbReference type="EMBL" id="GL698606">
    <property type="protein sequence ID" value="EFY84777.1"/>
    <property type="molecule type" value="Genomic_DNA"/>
</dbReference>
<evidence type="ECO:0000313" key="3">
    <source>
        <dbReference type="Proteomes" id="UP000002499"/>
    </source>
</evidence>
<gene>
    <name evidence="2" type="ORF">MAC_09180</name>
</gene>
<organism evidence="3">
    <name type="scientific">Metarhizium acridum (strain CQMa 102)</name>
    <dbReference type="NCBI Taxonomy" id="655827"/>
    <lineage>
        <taxon>Eukaryota</taxon>
        <taxon>Fungi</taxon>
        <taxon>Dikarya</taxon>
        <taxon>Ascomycota</taxon>
        <taxon>Pezizomycotina</taxon>
        <taxon>Sordariomycetes</taxon>
        <taxon>Hypocreomycetidae</taxon>
        <taxon>Hypocreales</taxon>
        <taxon>Clavicipitaceae</taxon>
        <taxon>Metarhizium</taxon>
    </lineage>
</organism>
<dbReference type="OMA" id="IWVPVWG"/>
<feature type="region of interest" description="Disordered" evidence="1">
    <location>
        <begin position="1"/>
        <end position="48"/>
    </location>
</feature>
<feature type="compositionally biased region" description="Polar residues" evidence="1">
    <location>
        <begin position="74"/>
        <end position="84"/>
    </location>
</feature>
<dbReference type="Proteomes" id="UP000002499">
    <property type="component" value="Unassembled WGS sequence"/>
</dbReference>
<accession>E9EH32</accession>
<dbReference type="STRING" id="655827.E9EH32"/>
<feature type="region of interest" description="Disordered" evidence="1">
    <location>
        <begin position="60"/>
        <end position="99"/>
    </location>
</feature>
<proteinExistence type="predicted"/>
<protein>
    <submittedName>
        <fullName evidence="2">Uncharacterized protein</fullName>
    </submittedName>
</protein>
<name>E9EH32_METAQ</name>
<feature type="compositionally biased region" description="Low complexity" evidence="1">
    <location>
        <begin position="62"/>
        <end position="73"/>
    </location>
</feature>
<dbReference type="InParanoid" id="E9EH32"/>
<dbReference type="OrthoDB" id="5281682at2759"/>
<feature type="compositionally biased region" description="Pro residues" evidence="1">
    <location>
        <begin position="85"/>
        <end position="95"/>
    </location>
</feature>
<dbReference type="HOGENOM" id="CLU_022339_0_0_1"/>
<feature type="compositionally biased region" description="Basic and acidic residues" evidence="1">
    <location>
        <begin position="26"/>
        <end position="36"/>
    </location>
</feature>
<dbReference type="AlphaFoldDB" id="E9EH32"/>
<evidence type="ECO:0000256" key="1">
    <source>
        <dbReference type="SAM" id="MobiDB-lite"/>
    </source>
</evidence>
<dbReference type="eggNOG" id="ENOG502SM1Y">
    <property type="taxonomic scope" value="Eukaryota"/>
</dbReference>
<evidence type="ECO:0000313" key="2">
    <source>
        <dbReference type="EMBL" id="EFY84777.1"/>
    </source>
</evidence>